<organism evidence="3 4">
    <name type="scientific">Mugilogobius chulae</name>
    <name type="common">yellowstripe goby</name>
    <dbReference type="NCBI Taxonomy" id="88201"/>
    <lineage>
        <taxon>Eukaryota</taxon>
        <taxon>Metazoa</taxon>
        <taxon>Chordata</taxon>
        <taxon>Craniata</taxon>
        <taxon>Vertebrata</taxon>
        <taxon>Euteleostomi</taxon>
        <taxon>Actinopterygii</taxon>
        <taxon>Neopterygii</taxon>
        <taxon>Teleostei</taxon>
        <taxon>Neoteleostei</taxon>
        <taxon>Acanthomorphata</taxon>
        <taxon>Gobiaria</taxon>
        <taxon>Gobiiformes</taxon>
        <taxon>Gobioidei</taxon>
        <taxon>Gobiidae</taxon>
        <taxon>Gobionellinae</taxon>
        <taxon>Mugilogobius</taxon>
    </lineage>
</organism>
<comment type="caution">
    <text evidence="3">The sequence shown here is derived from an EMBL/GenBank/DDBJ whole genome shotgun (WGS) entry which is preliminary data.</text>
</comment>
<dbReference type="InterPro" id="IPR016186">
    <property type="entry name" value="C-type_lectin-like/link_sf"/>
</dbReference>
<evidence type="ECO:0000313" key="3">
    <source>
        <dbReference type="EMBL" id="KAK7884623.1"/>
    </source>
</evidence>
<protein>
    <recommendedName>
        <fullName evidence="2">C-type lectin domain-containing protein</fullName>
    </recommendedName>
</protein>
<evidence type="ECO:0000259" key="2">
    <source>
        <dbReference type="PROSITE" id="PS50041"/>
    </source>
</evidence>
<dbReference type="InterPro" id="IPR001304">
    <property type="entry name" value="C-type_lectin-like"/>
</dbReference>
<evidence type="ECO:0000256" key="1">
    <source>
        <dbReference type="ARBA" id="ARBA00023157"/>
    </source>
</evidence>
<keyword evidence="1" id="KW-1015">Disulfide bond</keyword>
<dbReference type="AlphaFoldDB" id="A0AAW0MYG1"/>
<feature type="domain" description="C-type lectin" evidence="2">
    <location>
        <begin position="68"/>
        <end position="171"/>
    </location>
</feature>
<dbReference type="PROSITE" id="PS00615">
    <property type="entry name" value="C_TYPE_LECTIN_1"/>
    <property type="match status" value="1"/>
</dbReference>
<dbReference type="InterPro" id="IPR016187">
    <property type="entry name" value="CTDL_fold"/>
</dbReference>
<dbReference type="PANTHER" id="PTHR45784:SF3">
    <property type="entry name" value="C-TYPE LECTIN DOMAIN FAMILY 4 MEMBER K-LIKE-RELATED"/>
    <property type="match status" value="1"/>
</dbReference>
<keyword evidence="4" id="KW-1185">Reference proteome</keyword>
<reference evidence="4" key="1">
    <citation type="submission" date="2024-04" db="EMBL/GenBank/DDBJ databases">
        <title>Salinicola lusitanus LLJ914,a marine bacterium isolated from the Okinawa Trough.</title>
        <authorList>
            <person name="Li J."/>
        </authorList>
    </citation>
    <scope>NUCLEOTIDE SEQUENCE [LARGE SCALE GENOMIC DNA]</scope>
</reference>
<dbReference type="Pfam" id="PF00059">
    <property type="entry name" value="Lectin_C"/>
    <property type="match status" value="1"/>
</dbReference>
<proteinExistence type="predicted"/>
<dbReference type="Proteomes" id="UP001460270">
    <property type="component" value="Unassembled WGS sequence"/>
</dbReference>
<dbReference type="SUPFAM" id="SSF56436">
    <property type="entry name" value="C-type lectin-like"/>
    <property type="match status" value="2"/>
</dbReference>
<feature type="domain" description="C-type lectin" evidence="2">
    <location>
        <begin position="1"/>
        <end position="59"/>
    </location>
</feature>
<dbReference type="PANTHER" id="PTHR45784">
    <property type="entry name" value="C-TYPE LECTIN DOMAIN FAMILY 20 MEMBER A-RELATED"/>
    <property type="match status" value="1"/>
</dbReference>
<dbReference type="InterPro" id="IPR018378">
    <property type="entry name" value="C-type_lectin_CS"/>
</dbReference>
<accession>A0AAW0MYG1</accession>
<dbReference type="PROSITE" id="PS50041">
    <property type="entry name" value="C_TYPE_LECTIN_2"/>
    <property type="match status" value="2"/>
</dbReference>
<sequence length="175" mass="20335">MTTDSNSWRWSAGPSTTSNYITWKPNDPNYAVALDTCVVLDWNGCADVQCDILSKAVCYIVESSVKHYFLAELSKMTWAQARDYCRQHYHDLAMIESLEEYQAVYNVATPPFWIGLSREPWRWSDKSNSNFKNWAPEEPNNNNRNEHCVAMGPELLWEDKNCELQMPFVCENSNF</sequence>
<dbReference type="EMBL" id="JBBPFD010000020">
    <property type="protein sequence ID" value="KAK7884623.1"/>
    <property type="molecule type" value="Genomic_DNA"/>
</dbReference>
<gene>
    <name evidence="3" type="ORF">WMY93_027746</name>
</gene>
<evidence type="ECO:0000313" key="4">
    <source>
        <dbReference type="Proteomes" id="UP001460270"/>
    </source>
</evidence>
<name>A0AAW0MYG1_9GOBI</name>
<dbReference type="SMART" id="SM00034">
    <property type="entry name" value="CLECT"/>
    <property type="match status" value="1"/>
</dbReference>
<dbReference type="Gene3D" id="3.10.100.10">
    <property type="entry name" value="Mannose-Binding Protein A, subunit A"/>
    <property type="match status" value="2"/>
</dbReference>